<evidence type="ECO:0000256" key="11">
    <source>
        <dbReference type="ARBA" id="ARBA00023146"/>
    </source>
</evidence>
<comment type="cofactor">
    <cofactor evidence="13">
        <name>Mg(2+)</name>
        <dbReference type="ChEBI" id="CHEBI:18420"/>
    </cofactor>
    <text evidence="13">Binds 2 magnesium ions per tetramer.</text>
</comment>
<protein>
    <recommendedName>
        <fullName evidence="13">Phenylalanine--tRNA ligase alpha subunit</fullName>
        <ecNumber evidence="13">6.1.1.20</ecNumber>
    </recommendedName>
    <alternativeName>
        <fullName evidence="13">Phenylalanyl-tRNA synthetase alpha subunit</fullName>
        <shortName evidence="13">PheRS</shortName>
    </alternativeName>
</protein>
<dbReference type="GO" id="GO:0006432">
    <property type="term" value="P:phenylalanyl-tRNA aminoacylation"/>
    <property type="evidence" value="ECO:0007669"/>
    <property type="project" value="UniProtKB-UniRule"/>
</dbReference>
<keyword evidence="8 13" id="KW-0067">ATP-binding</keyword>
<sequence>MSTESQPRPDEIADDGAVRVAGAANLESLHELELELTGKKSRLSALKATMREMDPDQRRVFGAELNAARDRLVAAIATRRSELDSVALQERLGAERQDLTEALGRVDVGHSHVVTQTWERLEDVFCGMGFAVADGPEVETDWFNFEALNLPRAHPARSMWDTLYLDTSELDGVGEGELVLRTHTSPVQVRTMLEAVRTGTGPPIYVVCPGRVYRRDTADATHLPVFHQIEGLVIDRGISMGDLAGTIDEFTKAYFGQQMTSRLRPSYFPFTEPSAEFDVSAPDGSWLELGGCGMVHPNVLRAGGLDPDEWSGFAFGFGIDRLAKIRHQVDDLREYITNDIRFLSQF</sequence>
<comment type="catalytic activity">
    <reaction evidence="12 13">
        <text>tRNA(Phe) + L-phenylalanine + ATP = L-phenylalanyl-tRNA(Phe) + AMP + diphosphate + H(+)</text>
        <dbReference type="Rhea" id="RHEA:19413"/>
        <dbReference type="Rhea" id="RHEA-COMP:9668"/>
        <dbReference type="Rhea" id="RHEA-COMP:9699"/>
        <dbReference type="ChEBI" id="CHEBI:15378"/>
        <dbReference type="ChEBI" id="CHEBI:30616"/>
        <dbReference type="ChEBI" id="CHEBI:33019"/>
        <dbReference type="ChEBI" id="CHEBI:58095"/>
        <dbReference type="ChEBI" id="CHEBI:78442"/>
        <dbReference type="ChEBI" id="CHEBI:78531"/>
        <dbReference type="ChEBI" id="CHEBI:456215"/>
        <dbReference type="EC" id="6.1.1.20"/>
    </reaction>
</comment>
<evidence type="ECO:0000256" key="9">
    <source>
        <dbReference type="ARBA" id="ARBA00022842"/>
    </source>
</evidence>
<dbReference type="GO" id="GO:0000287">
    <property type="term" value="F:magnesium ion binding"/>
    <property type="evidence" value="ECO:0007669"/>
    <property type="project" value="UniProtKB-UniRule"/>
</dbReference>
<dbReference type="Pfam" id="PF02912">
    <property type="entry name" value="Phe_tRNA-synt_N"/>
    <property type="match status" value="1"/>
</dbReference>
<dbReference type="InterPro" id="IPR045864">
    <property type="entry name" value="aa-tRNA-synth_II/BPL/LPL"/>
</dbReference>
<dbReference type="InterPro" id="IPR004529">
    <property type="entry name" value="Phe-tRNA-synth_IIc_asu"/>
</dbReference>
<dbReference type="GO" id="GO:0004826">
    <property type="term" value="F:phenylalanine-tRNA ligase activity"/>
    <property type="evidence" value="ECO:0007669"/>
    <property type="project" value="UniProtKB-UniRule"/>
</dbReference>
<evidence type="ECO:0000259" key="14">
    <source>
        <dbReference type="PROSITE" id="PS50862"/>
    </source>
</evidence>
<evidence type="ECO:0000256" key="4">
    <source>
        <dbReference type="ARBA" id="ARBA00022490"/>
    </source>
</evidence>
<keyword evidence="7 13" id="KW-0547">Nucleotide-binding</keyword>
<dbReference type="SUPFAM" id="SSF46589">
    <property type="entry name" value="tRNA-binding arm"/>
    <property type="match status" value="1"/>
</dbReference>
<dbReference type="AlphaFoldDB" id="L7VTQ3"/>
<organism evidence="15">
    <name type="scientific">uncultured bacterium A1Q1_fos_862</name>
    <dbReference type="NCBI Taxonomy" id="1256590"/>
    <lineage>
        <taxon>Bacteria</taxon>
        <taxon>environmental samples</taxon>
    </lineage>
</organism>
<evidence type="ECO:0000256" key="6">
    <source>
        <dbReference type="ARBA" id="ARBA00022723"/>
    </source>
</evidence>
<evidence type="ECO:0000256" key="8">
    <source>
        <dbReference type="ARBA" id="ARBA00022840"/>
    </source>
</evidence>
<dbReference type="InterPro" id="IPR010978">
    <property type="entry name" value="tRNA-bd_arm"/>
</dbReference>
<keyword evidence="11 13" id="KW-0030">Aminoacyl-tRNA synthetase</keyword>
<gene>
    <name evidence="13" type="primary">pheS</name>
</gene>
<dbReference type="PROSITE" id="PS50862">
    <property type="entry name" value="AA_TRNA_LIGASE_II"/>
    <property type="match status" value="1"/>
</dbReference>
<comment type="subunit">
    <text evidence="3 13">Tetramer of two alpha and two beta subunits.</text>
</comment>
<dbReference type="GO" id="GO:0000049">
    <property type="term" value="F:tRNA binding"/>
    <property type="evidence" value="ECO:0007669"/>
    <property type="project" value="InterPro"/>
</dbReference>
<dbReference type="EC" id="6.1.1.20" evidence="13"/>
<dbReference type="InterPro" id="IPR006195">
    <property type="entry name" value="aa-tRNA-synth_II"/>
</dbReference>
<name>L7VTQ3_9BACT</name>
<comment type="subcellular location">
    <subcellularLocation>
        <location evidence="1 13">Cytoplasm</location>
    </subcellularLocation>
</comment>
<keyword evidence="6 13" id="KW-0479">Metal-binding</keyword>
<keyword evidence="5 13" id="KW-0436">Ligase</keyword>
<dbReference type="CDD" id="cd00496">
    <property type="entry name" value="PheRS_alpha_core"/>
    <property type="match status" value="1"/>
</dbReference>
<evidence type="ECO:0000313" key="15">
    <source>
        <dbReference type="EMBL" id="AGC72537.1"/>
    </source>
</evidence>
<dbReference type="PANTHER" id="PTHR11538:SF41">
    <property type="entry name" value="PHENYLALANINE--TRNA LIGASE, MITOCHONDRIAL"/>
    <property type="match status" value="1"/>
</dbReference>
<accession>L7VTQ3</accession>
<evidence type="ECO:0000256" key="10">
    <source>
        <dbReference type="ARBA" id="ARBA00022917"/>
    </source>
</evidence>
<dbReference type="GO" id="GO:0005737">
    <property type="term" value="C:cytoplasm"/>
    <property type="evidence" value="ECO:0007669"/>
    <property type="project" value="UniProtKB-SubCell"/>
</dbReference>
<dbReference type="InterPro" id="IPR002319">
    <property type="entry name" value="Phenylalanyl-tRNA_Synthase"/>
</dbReference>
<evidence type="ECO:0000256" key="2">
    <source>
        <dbReference type="ARBA" id="ARBA00010207"/>
    </source>
</evidence>
<reference evidence="15" key="1">
    <citation type="submission" date="2012-09" db="EMBL/GenBank/DDBJ databases">
        <title>Metagenomic Characterization of a Microbial Community in Wastewater Detects High Levels of Antibiotic Resistance.</title>
        <authorList>
            <person name="Abrams M."/>
            <person name="Caldwell A."/>
            <person name="Vandaei E."/>
            <person name="Lee W."/>
            <person name="Perrott J."/>
            <person name="Khan S.Y."/>
            <person name="Ta J."/>
            <person name="Romero D."/>
            <person name="Nguyen V."/>
            <person name="Pourmand N."/>
            <person name="Ouverney C.C."/>
        </authorList>
    </citation>
    <scope>NUCLEOTIDE SEQUENCE</scope>
</reference>
<keyword evidence="9 13" id="KW-0460">Magnesium</keyword>
<evidence type="ECO:0000256" key="3">
    <source>
        <dbReference type="ARBA" id="ARBA00011209"/>
    </source>
</evidence>
<dbReference type="InterPro" id="IPR022911">
    <property type="entry name" value="Phe_tRNA_ligase_alpha1_bac"/>
</dbReference>
<proteinExistence type="inferred from homology"/>
<feature type="binding site" evidence="13">
    <location>
        <position position="272"/>
    </location>
    <ligand>
        <name>Mg(2+)</name>
        <dbReference type="ChEBI" id="CHEBI:18420"/>
        <note>shared with beta subunit</note>
    </ligand>
</feature>
<comment type="similarity">
    <text evidence="2 13">Belongs to the class-II aminoacyl-tRNA synthetase family. Phe-tRNA synthetase alpha subunit type 1 subfamily.</text>
</comment>
<dbReference type="Gene3D" id="3.30.930.10">
    <property type="entry name" value="Bira Bifunctional Protein, Domain 2"/>
    <property type="match status" value="1"/>
</dbReference>
<evidence type="ECO:0000256" key="13">
    <source>
        <dbReference type="HAMAP-Rule" id="MF_00281"/>
    </source>
</evidence>
<keyword evidence="4 13" id="KW-0963">Cytoplasm</keyword>
<dbReference type="EMBL" id="JX649905">
    <property type="protein sequence ID" value="AGC72537.1"/>
    <property type="molecule type" value="Genomic_DNA"/>
</dbReference>
<evidence type="ECO:0000256" key="12">
    <source>
        <dbReference type="ARBA" id="ARBA00049255"/>
    </source>
</evidence>
<evidence type="ECO:0000256" key="1">
    <source>
        <dbReference type="ARBA" id="ARBA00004496"/>
    </source>
</evidence>
<dbReference type="NCBIfam" id="TIGR00468">
    <property type="entry name" value="pheS"/>
    <property type="match status" value="1"/>
</dbReference>
<dbReference type="InterPro" id="IPR004188">
    <property type="entry name" value="Phe-tRNA_ligase_II_N"/>
</dbReference>
<dbReference type="HAMAP" id="MF_00281">
    <property type="entry name" value="Phe_tRNA_synth_alpha1"/>
    <property type="match status" value="1"/>
</dbReference>
<evidence type="ECO:0000256" key="7">
    <source>
        <dbReference type="ARBA" id="ARBA00022741"/>
    </source>
</evidence>
<evidence type="ECO:0000256" key="5">
    <source>
        <dbReference type="ARBA" id="ARBA00022598"/>
    </source>
</evidence>
<dbReference type="Pfam" id="PF01409">
    <property type="entry name" value="tRNA-synt_2d"/>
    <property type="match status" value="1"/>
</dbReference>
<feature type="domain" description="Aminoacyl-transfer RNA synthetases class-II family profile" evidence="14">
    <location>
        <begin position="119"/>
        <end position="323"/>
    </location>
</feature>
<dbReference type="PANTHER" id="PTHR11538">
    <property type="entry name" value="PHENYLALANYL-TRNA SYNTHETASE"/>
    <property type="match status" value="1"/>
</dbReference>
<keyword evidence="10 13" id="KW-0648">Protein biosynthesis</keyword>
<dbReference type="SUPFAM" id="SSF55681">
    <property type="entry name" value="Class II aaRS and biotin synthetases"/>
    <property type="match status" value="1"/>
</dbReference>
<dbReference type="GO" id="GO:0005524">
    <property type="term" value="F:ATP binding"/>
    <property type="evidence" value="ECO:0007669"/>
    <property type="project" value="UniProtKB-UniRule"/>
</dbReference>